<dbReference type="PROSITE" id="PS51186">
    <property type="entry name" value="GNAT"/>
    <property type="match status" value="1"/>
</dbReference>
<proteinExistence type="predicted"/>
<dbReference type="Proteomes" id="UP001501170">
    <property type="component" value="Unassembled WGS sequence"/>
</dbReference>
<sequence>MDIGTRRLRLRPVAPHDAPLLHGLDADPVVMEFVTGGEATAPAMITDWVIPRSQAQFRECGTGLWVAFDRRTRLFTGWVWLRAPRHSAVPELELSYRLRRESWHRGLATEAASALISVAFTETGTERIFASTHPDNMRSQRVMQKLGMRLAAEHLRREQFDDGFTGHDVEYEICRADWLRTRRPAAVAPSGPRHRARGPGTVEMTA</sequence>
<feature type="domain" description="N-acetyltransferase" evidence="2">
    <location>
        <begin position="8"/>
        <end position="184"/>
    </location>
</feature>
<evidence type="ECO:0000313" key="3">
    <source>
        <dbReference type="EMBL" id="GAA2383138.1"/>
    </source>
</evidence>
<name>A0ABP5UL05_9ACTN</name>
<evidence type="ECO:0000313" key="4">
    <source>
        <dbReference type="Proteomes" id="UP001501170"/>
    </source>
</evidence>
<evidence type="ECO:0000259" key="2">
    <source>
        <dbReference type="PROSITE" id="PS51186"/>
    </source>
</evidence>
<accession>A0ABP5UL05</accession>
<dbReference type="InterPro" id="IPR016181">
    <property type="entry name" value="Acyl_CoA_acyltransferase"/>
</dbReference>
<dbReference type="PANTHER" id="PTHR43792">
    <property type="entry name" value="GNAT FAMILY, PUTATIVE (AFU_ORTHOLOGUE AFUA_3G00765)-RELATED-RELATED"/>
    <property type="match status" value="1"/>
</dbReference>
<dbReference type="Gene3D" id="3.40.630.30">
    <property type="match status" value="1"/>
</dbReference>
<dbReference type="PANTHER" id="PTHR43792:SF1">
    <property type="entry name" value="N-ACETYLTRANSFERASE DOMAIN-CONTAINING PROTEIN"/>
    <property type="match status" value="1"/>
</dbReference>
<dbReference type="Pfam" id="PF13302">
    <property type="entry name" value="Acetyltransf_3"/>
    <property type="match status" value="1"/>
</dbReference>
<evidence type="ECO:0000256" key="1">
    <source>
        <dbReference type="SAM" id="MobiDB-lite"/>
    </source>
</evidence>
<reference evidence="4" key="1">
    <citation type="journal article" date="2019" name="Int. J. Syst. Evol. Microbiol.">
        <title>The Global Catalogue of Microorganisms (GCM) 10K type strain sequencing project: providing services to taxonomists for standard genome sequencing and annotation.</title>
        <authorList>
            <consortium name="The Broad Institute Genomics Platform"/>
            <consortium name="The Broad Institute Genome Sequencing Center for Infectious Disease"/>
            <person name="Wu L."/>
            <person name="Ma J."/>
        </authorList>
    </citation>
    <scope>NUCLEOTIDE SEQUENCE [LARGE SCALE GENOMIC DNA]</scope>
    <source>
        <strain evidence="4">JCM 16227</strain>
    </source>
</reference>
<comment type="caution">
    <text evidence="3">The sequence shown here is derived from an EMBL/GenBank/DDBJ whole genome shotgun (WGS) entry which is preliminary data.</text>
</comment>
<dbReference type="EMBL" id="BAAARB010000012">
    <property type="protein sequence ID" value="GAA2383138.1"/>
    <property type="molecule type" value="Genomic_DNA"/>
</dbReference>
<gene>
    <name evidence="3" type="ORF">GCM10009855_24130</name>
</gene>
<dbReference type="InterPro" id="IPR051531">
    <property type="entry name" value="N-acetyltransferase"/>
</dbReference>
<protein>
    <submittedName>
        <fullName evidence="3">GNAT family N-acetyltransferase</fullName>
    </submittedName>
</protein>
<dbReference type="InterPro" id="IPR000182">
    <property type="entry name" value="GNAT_dom"/>
</dbReference>
<dbReference type="RefSeq" id="WP_006895062.1">
    <property type="nucleotide sequence ID" value="NZ_BAAARB010000012.1"/>
</dbReference>
<dbReference type="SUPFAM" id="SSF55729">
    <property type="entry name" value="Acyl-CoA N-acyltransferases (Nat)"/>
    <property type="match status" value="1"/>
</dbReference>
<keyword evidence="4" id="KW-1185">Reference proteome</keyword>
<feature type="region of interest" description="Disordered" evidence="1">
    <location>
        <begin position="187"/>
        <end position="206"/>
    </location>
</feature>
<organism evidence="3 4">
    <name type="scientific">Gordonia cholesterolivorans</name>
    <dbReference type="NCBI Taxonomy" id="559625"/>
    <lineage>
        <taxon>Bacteria</taxon>
        <taxon>Bacillati</taxon>
        <taxon>Actinomycetota</taxon>
        <taxon>Actinomycetes</taxon>
        <taxon>Mycobacteriales</taxon>
        <taxon>Gordoniaceae</taxon>
        <taxon>Gordonia</taxon>
    </lineage>
</organism>